<dbReference type="AlphaFoldDB" id="A0A1G7ZTV5"/>
<dbReference type="EC" id="2.7.7.65" evidence="1"/>
<organism evidence="6 7">
    <name type="scientific">Roseospirillum parvum</name>
    <dbReference type="NCBI Taxonomy" id="83401"/>
    <lineage>
        <taxon>Bacteria</taxon>
        <taxon>Pseudomonadati</taxon>
        <taxon>Pseudomonadota</taxon>
        <taxon>Alphaproteobacteria</taxon>
        <taxon>Rhodospirillales</taxon>
        <taxon>Rhodospirillaceae</taxon>
        <taxon>Roseospirillum</taxon>
    </lineage>
</organism>
<dbReference type="EMBL" id="FNCV01000004">
    <property type="protein sequence ID" value="SDH12108.1"/>
    <property type="molecule type" value="Genomic_DNA"/>
</dbReference>
<feature type="transmembrane region" description="Helical" evidence="4">
    <location>
        <begin position="264"/>
        <end position="280"/>
    </location>
</feature>
<dbReference type="GO" id="GO:1902201">
    <property type="term" value="P:negative regulation of bacterial-type flagellum-dependent cell motility"/>
    <property type="evidence" value="ECO:0007669"/>
    <property type="project" value="TreeGrafter"/>
</dbReference>
<protein>
    <recommendedName>
        <fullName evidence="1">diguanylate cyclase</fullName>
        <ecNumber evidence="1">2.7.7.65</ecNumber>
    </recommendedName>
</protein>
<dbReference type="GO" id="GO:0005886">
    <property type="term" value="C:plasma membrane"/>
    <property type="evidence" value="ECO:0007669"/>
    <property type="project" value="TreeGrafter"/>
</dbReference>
<evidence type="ECO:0000256" key="3">
    <source>
        <dbReference type="SAM" id="MobiDB-lite"/>
    </source>
</evidence>
<evidence type="ECO:0000256" key="1">
    <source>
        <dbReference type="ARBA" id="ARBA00012528"/>
    </source>
</evidence>
<dbReference type="CDD" id="cd01949">
    <property type="entry name" value="GGDEF"/>
    <property type="match status" value="1"/>
</dbReference>
<dbReference type="Gene3D" id="3.30.70.270">
    <property type="match status" value="1"/>
</dbReference>
<feature type="transmembrane region" description="Helical" evidence="4">
    <location>
        <begin position="35"/>
        <end position="57"/>
    </location>
</feature>
<dbReference type="GO" id="GO:0052621">
    <property type="term" value="F:diguanylate cyclase activity"/>
    <property type="evidence" value="ECO:0007669"/>
    <property type="project" value="UniProtKB-EC"/>
</dbReference>
<feature type="region of interest" description="Disordered" evidence="3">
    <location>
        <begin position="1"/>
        <end position="25"/>
    </location>
</feature>
<keyword evidence="4" id="KW-0812">Transmembrane</keyword>
<dbReference type="Pfam" id="PF00990">
    <property type="entry name" value="GGDEF"/>
    <property type="match status" value="2"/>
</dbReference>
<dbReference type="InterPro" id="IPR043128">
    <property type="entry name" value="Rev_trsase/Diguanyl_cyclase"/>
</dbReference>
<evidence type="ECO:0000259" key="5">
    <source>
        <dbReference type="PROSITE" id="PS50887"/>
    </source>
</evidence>
<accession>A0A1G7ZTV5</accession>
<evidence type="ECO:0000313" key="7">
    <source>
        <dbReference type="Proteomes" id="UP000217076"/>
    </source>
</evidence>
<keyword evidence="4" id="KW-0472">Membrane</keyword>
<comment type="catalytic activity">
    <reaction evidence="2">
        <text>2 GTP = 3',3'-c-di-GMP + 2 diphosphate</text>
        <dbReference type="Rhea" id="RHEA:24898"/>
        <dbReference type="ChEBI" id="CHEBI:33019"/>
        <dbReference type="ChEBI" id="CHEBI:37565"/>
        <dbReference type="ChEBI" id="CHEBI:58805"/>
        <dbReference type="EC" id="2.7.7.65"/>
    </reaction>
</comment>
<keyword evidence="4" id="KW-1133">Transmembrane helix</keyword>
<dbReference type="PROSITE" id="PS50887">
    <property type="entry name" value="GGDEF"/>
    <property type="match status" value="1"/>
</dbReference>
<proteinExistence type="predicted"/>
<evidence type="ECO:0000256" key="2">
    <source>
        <dbReference type="ARBA" id="ARBA00034247"/>
    </source>
</evidence>
<feature type="transmembrane region" description="Helical" evidence="4">
    <location>
        <begin position="210"/>
        <end position="230"/>
    </location>
</feature>
<dbReference type="InterPro" id="IPR000160">
    <property type="entry name" value="GGDEF_dom"/>
</dbReference>
<dbReference type="SMART" id="SM00267">
    <property type="entry name" value="GGDEF"/>
    <property type="match status" value="1"/>
</dbReference>
<dbReference type="RefSeq" id="WP_092618062.1">
    <property type="nucleotide sequence ID" value="NZ_FNCV01000004.1"/>
</dbReference>
<feature type="region of interest" description="Disordered" evidence="3">
    <location>
        <begin position="390"/>
        <end position="412"/>
    </location>
</feature>
<feature type="transmembrane region" description="Helical" evidence="4">
    <location>
        <begin position="69"/>
        <end position="91"/>
    </location>
</feature>
<feature type="domain" description="GGDEF" evidence="5">
    <location>
        <begin position="310"/>
        <end position="458"/>
    </location>
</feature>
<dbReference type="STRING" id="83401.SAMN05421742_104218"/>
<feature type="transmembrane region" description="Helical" evidence="4">
    <location>
        <begin position="242"/>
        <end position="258"/>
    </location>
</feature>
<feature type="transmembrane region" description="Helical" evidence="4">
    <location>
        <begin position="129"/>
        <end position="148"/>
    </location>
</feature>
<evidence type="ECO:0000256" key="4">
    <source>
        <dbReference type="SAM" id="Phobius"/>
    </source>
</evidence>
<dbReference type="InterPro" id="IPR050469">
    <property type="entry name" value="Diguanylate_Cyclase"/>
</dbReference>
<evidence type="ECO:0000313" key="6">
    <source>
        <dbReference type="EMBL" id="SDH12108.1"/>
    </source>
</evidence>
<dbReference type="SUPFAM" id="SSF55073">
    <property type="entry name" value="Nucleotide cyclase"/>
    <property type="match status" value="1"/>
</dbReference>
<sequence>MTAAPKTAGANTAAPAAPTAKAPAATAPGPAPGRLLFSLGLPLLLVGLAAALARGLLPDGGLSAGPLPVTVSVLLGISPYALVLLGVPLCAQFHRSRLVFALLALGLASWVCLALVPDSGGPPGRHGQFTFAALALLLPLNLTALAWLDERGVLTRPGLIVLAVGAAQVLVIGFFASGLFGLLDAAAADALAGHLGAALRVRLFDPRLDAWTWLPQPALLAFAGAAVALLTRAVISRRMTDGALLGALLGAALGLHHLAHPPAAAVGLASAALAMVAATVQESYRMAFHDELTGIPSRRALMTDLGKLSGSYTIAMADVDHFKAFNDTHGHDVGDQVLRMVAACLARVGGGGKAYRYGGEEFTLLFPGRAPREAGPHLESVRTLVESSGFVIRGPDRPPEPPETPPSGHQTTRVKVTISLGAAGGEAKSDPLEVIQRADKALYKAKEAGRNRVMLVRPRDEA</sequence>
<feature type="transmembrane region" description="Helical" evidence="4">
    <location>
        <begin position="160"/>
        <end position="183"/>
    </location>
</feature>
<keyword evidence="7" id="KW-1185">Reference proteome</keyword>
<name>A0A1G7ZTV5_9PROT</name>
<gene>
    <name evidence="6" type="ORF">SAMN05421742_104218</name>
</gene>
<dbReference type="PANTHER" id="PTHR45138">
    <property type="entry name" value="REGULATORY COMPONENTS OF SENSORY TRANSDUCTION SYSTEM"/>
    <property type="match status" value="1"/>
</dbReference>
<dbReference type="OrthoDB" id="7323245at2"/>
<dbReference type="InterPro" id="IPR029787">
    <property type="entry name" value="Nucleotide_cyclase"/>
</dbReference>
<feature type="transmembrane region" description="Helical" evidence="4">
    <location>
        <begin position="98"/>
        <end position="117"/>
    </location>
</feature>
<dbReference type="GO" id="GO:0043709">
    <property type="term" value="P:cell adhesion involved in single-species biofilm formation"/>
    <property type="evidence" value="ECO:0007669"/>
    <property type="project" value="TreeGrafter"/>
</dbReference>
<dbReference type="NCBIfam" id="TIGR00254">
    <property type="entry name" value="GGDEF"/>
    <property type="match status" value="1"/>
</dbReference>
<reference evidence="7" key="1">
    <citation type="submission" date="2016-10" db="EMBL/GenBank/DDBJ databases">
        <authorList>
            <person name="Varghese N."/>
            <person name="Submissions S."/>
        </authorList>
    </citation>
    <scope>NUCLEOTIDE SEQUENCE [LARGE SCALE GENOMIC DNA]</scope>
    <source>
        <strain evidence="7">930I</strain>
    </source>
</reference>
<dbReference type="PANTHER" id="PTHR45138:SF9">
    <property type="entry name" value="DIGUANYLATE CYCLASE DGCM-RELATED"/>
    <property type="match status" value="1"/>
</dbReference>
<dbReference type="Proteomes" id="UP000217076">
    <property type="component" value="Unassembled WGS sequence"/>
</dbReference>